<dbReference type="GO" id="GO:0009360">
    <property type="term" value="C:DNA polymerase III complex"/>
    <property type="evidence" value="ECO:0007669"/>
    <property type="project" value="TreeGrafter"/>
</dbReference>
<keyword evidence="2" id="KW-0548">Nucleotidyltransferase</keyword>
<evidence type="ECO:0000313" key="3">
    <source>
        <dbReference type="Proteomes" id="UP000306340"/>
    </source>
</evidence>
<name>A0A4U0YTN8_9RHOB</name>
<dbReference type="NCBIfam" id="NF005677">
    <property type="entry name" value="PRK07471.1"/>
    <property type="match status" value="1"/>
</dbReference>
<reference evidence="2 3" key="1">
    <citation type="submission" date="2019-04" db="EMBL/GenBank/DDBJ databases">
        <title>Crypto-aerobic microbial life in anoxic (sulfidic) marine sediments.</title>
        <authorList>
            <person name="Bhattacharya S."/>
            <person name="Roy C."/>
            <person name="Mondal N."/>
            <person name="Sarkar J."/>
            <person name="Mandal S."/>
            <person name="Rameez M.J."/>
            <person name="Ghosh W."/>
        </authorList>
    </citation>
    <scope>NUCLEOTIDE SEQUENCE [LARGE SCALE GENOMIC DNA]</scope>
    <source>
        <strain evidence="2 3">SBBC</strain>
    </source>
</reference>
<dbReference type="GO" id="GO:0006261">
    <property type="term" value="P:DNA-templated DNA replication"/>
    <property type="evidence" value="ECO:0007669"/>
    <property type="project" value="TreeGrafter"/>
</dbReference>
<dbReference type="RefSeq" id="WP_136794883.1">
    <property type="nucleotide sequence ID" value="NZ_SWAU01000618.1"/>
</dbReference>
<dbReference type="Gene3D" id="3.40.50.300">
    <property type="entry name" value="P-loop containing nucleotide triphosphate hydrolases"/>
    <property type="match status" value="1"/>
</dbReference>
<feature type="non-terminal residue" evidence="2">
    <location>
        <position position="221"/>
    </location>
</feature>
<dbReference type="EMBL" id="SWAU01000618">
    <property type="protein sequence ID" value="TKA93846.1"/>
    <property type="molecule type" value="Genomic_DNA"/>
</dbReference>
<evidence type="ECO:0000313" key="2">
    <source>
        <dbReference type="EMBL" id="TKA93846.1"/>
    </source>
</evidence>
<dbReference type="Pfam" id="PF13177">
    <property type="entry name" value="DNA_pol3_delta2"/>
    <property type="match status" value="1"/>
</dbReference>
<sequence>MAQTALEDIPEPDRVEGAPHPRDTLQLIGQDAAEAEFLASFTSGRLHHGWLVTGPLGVGKATFAWKLARFLLATPEDGGMFAAPPPETLDIAADHPVARRIASQAEGRLFLLRRAWDEDKKKLKTVISVDDVRRMKSFFSLSSADGGRRVAIVDPADEMNPSAANALLKLLEEPPAGVTLILISHQPFRLLPTIRSRCRELRLGPLGPADMAQAMGRGGAR</sequence>
<dbReference type="InterPro" id="IPR050238">
    <property type="entry name" value="DNA_Rep/Repair_Clamp_Loader"/>
</dbReference>
<feature type="region of interest" description="Disordered" evidence="1">
    <location>
        <begin position="1"/>
        <end position="21"/>
    </location>
</feature>
<dbReference type="PANTHER" id="PTHR11669:SF8">
    <property type="entry name" value="DNA POLYMERASE III SUBUNIT DELTA"/>
    <property type="match status" value="1"/>
</dbReference>
<dbReference type="GO" id="GO:0003887">
    <property type="term" value="F:DNA-directed DNA polymerase activity"/>
    <property type="evidence" value="ECO:0007669"/>
    <property type="project" value="UniProtKB-EC"/>
</dbReference>
<evidence type="ECO:0000256" key="1">
    <source>
        <dbReference type="SAM" id="MobiDB-lite"/>
    </source>
</evidence>
<dbReference type="AlphaFoldDB" id="A0A4U0YTN8"/>
<feature type="compositionally biased region" description="Basic and acidic residues" evidence="1">
    <location>
        <begin position="11"/>
        <end position="21"/>
    </location>
</feature>
<dbReference type="Proteomes" id="UP000306340">
    <property type="component" value="Unassembled WGS sequence"/>
</dbReference>
<gene>
    <name evidence="2" type="ORF">FAZ78_25660</name>
</gene>
<organism evidence="2 3">
    <name type="scientific">Cereibacter changlensis</name>
    <dbReference type="NCBI Taxonomy" id="402884"/>
    <lineage>
        <taxon>Bacteria</taxon>
        <taxon>Pseudomonadati</taxon>
        <taxon>Pseudomonadota</taxon>
        <taxon>Alphaproteobacteria</taxon>
        <taxon>Rhodobacterales</taxon>
        <taxon>Paracoccaceae</taxon>
        <taxon>Cereibacter</taxon>
    </lineage>
</organism>
<keyword evidence="2" id="KW-0808">Transferase</keyword>
<dbReference type="PANTHER" id="PTHR11669">
    <property type="entry name" value="REPLICATION FACTOR C / DNA POLYMERASE III GAMMA-TAU SUBUNIT"/>
    <property type="match status" value="1"/>
</dbReference>
<accession>A0A4U0YTN8</accession>
<protein>
    <submittedName>
        <fullName evidence="2">DNA polymerase III subunit delta</fullName>
        <ecNumber evidence="2">2.7.7.7</ecNumber>
    </submittedName>
</protein>
<dbReference type="EC" id="2.7.7.7" evidence="2"/>
<proteinExistence type="predicted"/>
<dbReference type="SUPFAM" id="SSF52540">
    <property type="entry name" value="P-loop containing nucleoside triphosphate hydrolases"/>
    <property type="match status" value="1"/>
</dbReference>
<comment type="caution">
    <text evidence="2">The sequence shown here is derived from an EMBL/GenBank/DDBJ whole genome shotgun (WGS) entry which is preliminary data.</text>
</comment>
<dbReference type="InterPro" id="IPR027417">
    <property type="entry name" value="P-loop_NTPase"/>
</dbReference>